<accession>A0A1B1YS05</accession>
<sequence>MAPRLYGELPAPQPRMHLLVAIDEQGRNLLGGIAFEYYRDSRCGLLTYLVTAADSRRRGLGRRLVQGALARLQQEAEAHGTSLRGVFAEAEDPDQVGPEGNAMPPAERLTALARLGARRIDVPYVQPALEGGSGPCRHLLLLVFHPPSGAVPAAVVQGFLHEFYRALGITDPAADADFRAMQRALAQRADCAVTIAAR</sequence>
<dbReference type="InterPro" id="IPR000182">
    <property type="entry name" value="GNAT_dom"/>
</dbReference>
<dbReference type="SUPFAM" id="SSF55729">
    <property type="entry name" value="Acyl-CoA N-acyltransferases (Nat)"/>
    <property type="match status" value="1"/>
</dbReference>
<dbReference type="AlphaFoldDB" id="A0A1B1YS05"/>
<dbReference type="KEGG" id="gbi:PG2T_04610"/>
<dbReference type="GO" id="GO:0016747">
    <property type="term" value="F:acyltransferase activity, transferring groups other than amino-acyl groups"/>
    <property type="evidence" value="ECO:0007669"/>
    <property type="project" value="InterPro"/>
</dbReference>
<organism evidence="2 3">
    <name type="scientific">Immundisolibacter cernigliae</name>
    <dbReference type="NCBI Taxonomy" id="1810504"/>
    <lineage>
        <taxon>Bacteria</taxon>
        <taxon>Pseudomonadati</taxon>
        <taxon>Pseudomonadota</taxon>
        <taxon>Gammaproteobacteria</taxon>
        <taxon>Immundisolibacterales</taxon>
        <taxon>Immundisolibacteraceae</taxon>
        <taxon>Immundisolibacter</taxon>
    </lineage>
</organism>
<dbReference type="PROSITE" id="PS51186">
    <property type="entry name" value="GNAT"/>
    <property type="match status" value="1"/>
</dbReference>
<dbReference type="RefSeq" id="WP_068803039.1">
    <property type="nucleotide sequence ID" value="NZ_CP014671.1"/>
</dbReference>
<evidence type="ECO:0000259" key="1">
    <source>
        <dbReference type="PROSITE" id="PS51186"/>
    </source>
</evidence>
<reference evidence="3" key="1">
    <citation type="submission" date="2016-03" db="EMBL/GenBank/DDBJ databases">
        <title>Complete genome sequence of Solimmundus cernigliae, representing a novel lineage of polycyclic aromatic hydrocarbon degraders within the Gammaproteobacteria.</title>
        <authorList>
            <person name="Singleton D.R."/>
            <person name="Dickey A.N."/>
            <person name="Scholl E.H."/>
            <person name="Wright F.A."/>
            <person name="Aitken M.D."/>
        </authorList>
    </citation>
    <scope>NUCLEOTIDE SEQUENCE [LARGE SCALE GENOMIC DNA]</scope>
    <source>
        <strain evidence="3">TR3.2</strain>
    </source>
</reference>
<evidence type="ECO:0000313" key="2">
    <source>
        <dbReference type="EMBL" id="ANX03541.1"/>
    </source>
</evidence>
<dbReference type="InParanoid" id="A0A1B1YS05"/>
<gene>
    <name evidence="2" type="ORF">PG2T_04610</name>
</gene>
<dbReference type="EMBL" id="CP014671">
    <property type="protein sequence ID" value="ANX03541.1"/>
    <property type="molecule type" value="Genomic_DNA"/>
</dbReference>
<keyword evidence="3" id="KW-1185">Reference proteome</keyword>
<proteinExistence type="predicted"/>
<name>A0A1B1YS05_9GAMM</name>
<feature type="domain" description="N-acetyltransferase" evidence="1">
    <location>
        <begin position="1"/>
        <end position="146"/>
    </location>
</feature>
<dbReference type="Proteomes" id="UP000092952">
    <property type="component" value="Chromosome"/>
</dbReference>
<protein>
    <recommendedName>
        <fullName evidence="1">N-acetyltransferase domain-containing protein</fullName>
    </recommendedName>
</protein>
<evidence type="ECO:0000313" key="3">
    <source>
        <dbReference type="Proteomes" id="UP000092952"/>
    </source>
</evidence>
<dbReference type="Gene3D" id="3.40.630.30">
    <property type="match status" value="1"/>
</dbReference>
<dbReference type="Pfam" id="PF00583">
    <property type="entry name" value="Acetyltransf_1"/>
    <property type="match status" value="1"/>
</dbReference>
<dbReference type="OrthoDB" id="3729649at2"/>
<dbReference type="InterPro" id="IPR016181">
    <property type="entry name" value="Acyl_CoA_acyltransferase"/>
</dbReference>